<accession>A0A9N8KJF0</accession>
<keyword evidence="2" id="KW-1185">Reference proteome</keyword>
<proteinExistence type="predicted"/>
<dbReference type="AlphaFoldDB" id="A0A9N8KJF0"/>
<comment type="caution">
    <text evidence="1">The sequence shown here is derived from an EMBL/GenBank/DDBJ whole genome shotgun (WGS) entry which is preliminary data.</text>
</comment>
<dbReference type="EMBL" id="CAINUL010000015">
    <property type="protein sequence ID" value="CAD0113075.1"/>
    <property type="molecule type" value="Genomic_DNA"/>
</dbReference>
<gene>
    <name evidence="1" type="ORF">AWRI4620_LOCUS7330</name>
</gene>
<name>A0A9N8KJF0_9PEZI</name>
<organism evidence="1 2">
    <name type="scientific">Aureobasidium uvarum</name>
    <dbReference type="NCBI Taxonomy" id="2773716"/>
    <lineage>
        <taxon>Eukaryota</taxon>
        <taxon>Fungi</taxon>
        <taxon>Dikarya</taxon>
        <taxon>Ascomycota</taxon>
        <taxon>Pezizomycotina</taxon>
        <taxon>Dothideomycetes</taxon>
        <taxon>Dothideomycetidae</taxon>
        <taxon>Dothideales</taxon>
        <taxon>Saccotheciaceae</taxon>
        <taxon>Aureobasidium</taxon>
    </lineage>
</organism>
<evidence type="ECO:0000313" key="2">
    <source>
        <dbReference type="Proteomes" id="UP000745764"/>
    </source>
</evidence>
<dbReference type="Proteomes" id="UP000745764">
    <property type="component" value="Unassembled WGS sequence"/>
</dbReference>
<dbReference type="OrthoDB" id="47059at2759"/>
<protein>
    <submittedName>
        <fullName evidence="1">Uncharacterized protein</fullName>
    </submittedName>
</protein>
<sequence length="184" mass="19835">MADIKPSPTYTNTEVNSSNVRFMRSSSSSLETLNLLPTDQLIVLFTPAIPSADGHEDPFECLGRSLSKWHARIRHVPFVAKVGLTDLHAAWIRKAGAIVVVNCDPTLLIDTKANSNMPCQTKFASQVVEILHNTRGGSQVPLSGVYISTSVASPSDTSSYDNVVVCSSYSAATMEKAASMLMCQ</sequence>
<evidence type="ECO:0000313" key="1">
    <source>
        <dbReference type="EMBL" id="CAD0113075.1"/>
    </source>
</evidence>
<reference evidence="1" key="1">
    <citation type="submission" date="2020-06" db="EMBL/GenBank/DDBJ databases">
        <authorList>
            <person name="Onetto C."/>
        </authorList>
    </citation>
    <scope>NUCLEOTIDE SEQUENCE</scope>
</reference>